<protein>
    <submittedName>
        <fullName evidence="2">Uncharacterized protein</fullName>
    </submittedName>
</protein>
<proteinExistence type="predicted"/>
<evidence type="ECO:0000256" key="1">
    <source>
        <dbReference type="SAM" id="MobiDB-lite"/>
    </source>
</evidence>
<feature type="region of interest" description="Disordered" evidence="1">
    <location>
        <begin position="27"/>
        <end position="47"/>
    </location>
</feature>
<dbReference type="HOGENOM" id="CLU_1958290_0_0_11"/>
<dbReference type="STRING" id="477245.TU94_28235"/>
<dbReference type="PATRIC" id="fig|477245.3.peg.5990"/>
<accession>A0A0C5GJS6</accession>
<organism evidence="2 3">
    <name type="scientific">Streptomyces cyaneogriseus subsp. noncyanogenus</name>
    <dbReference type="NCBI Taxonomy" id="477245"/>
    <lineage>
        <taxon>Bacteria</taxon>
        <taxon>Bacillati</taxon>
        <taxon>Actinomycetota</taxon>
        <taxon>Actinomycetes</taxon>
        <taxon>Kitasatosporales</taxon>
        <taxon>Streptomycetaceae</taxon>
        <taxon>Streptomyces</taxon>
    </lineage>
</organism>
<dbReference type="Proteomes" id="UP000032234">
    <property type="component" value="Chromosome"/>
</dbReference>
<dbReference type="EMBL" id="CP010849">
    <property type="protein sequence ID" value="AJP04756.1"/>
    <property type="molecule type" value="Genomic_DNA"/>
</dbReference>
<reference evidence="2 3" key="1">
    <citation type="submission" date="2015-02" db="EMBL/GenBank/DDBJ databases">
        <title>Genome sequence of thermotolerant Streptomyces cyaneogriseus subsp. Noncyanogenus NMWT1, the producer of nematocidal antibiotics nemadectin.</title>
        <authorList>
            <person name="Wang H."/>
            <person name="Li C."/>
            <person name="Xiang W."/>
            <person name="Wang X."/>
        </authorList>
    </citation>
    <scope>NUCLEOTIDE SEQUENCE [LARGE SCALE GENOMIC DNA]</scope>
    <source>
        <strain evidence="2 3">NMWT 1</strain>
    </source>
</reference>
<dbReference type="OrthoDB" id="10005651at2"/>
<dbReference type="AlphaFoldDB" id="A0A0C5GJS6"/>
<name>A0A0C5GJS6_9ACTN</name>
<dbReference type="RefSeq" id="WP_044385816.1">
    <property type="nucleotide sequence ID" value="NZ_CP010849.1"/>
</dbReference>
<sequence>MSTQTTPADELRAAAARLRELAARAMHEDRPHWDTGHTLGSRSPVVLDHPETPSVLIETYAARLQAVNRYIAAMDPAVGSAVATLLEAVLSNASEAAPAHEECASWCTPDTCDLAAALAVARVLSARS</sequence>
<evidence type="ECO:0000313" key="2">
    <source>
        <dbReference type="EMBL" id="AJP04756.1"/>
    </source>
</evidence>
<evidence type="ECO:0000313" key="3">
    <source>
        <dbReference type="Proteomes" id="UP000032234"/>
    </source>
</evidence>
<keyword evidence="3" id="KW-1185">Reference proteome</keyword>
<gene>
    <name evidence="2" type="ORF">TU94_28235</name>
</gene>
<dbReference type="KEGG" id="scw:TU94_28235"/>